<evidence type="ECO:0000256" key="1">
    <source>
        <dbReference type="SAM" id="SignalP"/>
    </source>
</evidence>
<feature type="signal peptide" evidence="1">
    <location>
        <begin position="1"/>
        <end position="22"/>
    </location>
</feature>
<dbReference type="PROSITE" id="PS51662">
    <property type="entry name" value="BP_PHYTASE"/>
    <property type="match status" value="2"/>
</dbReference>
<dbReference type="AlphaFoldDB" id="A0A3A6UB74"/>
<dbReference type="Pfam" id="PF02333">
    <property type="entry name" value="Phytase"/>
    <property type="match status" value="2"/>
</dbReference>
<keyword evidence="4" id="KW-1185">Reference proteome</keyword>
<dbReference type="OrthoDB" id="8696437at2"/>
<dbReference type="RefSeq" id="WP_121851953.1">
    <property type="nucleotide sequence ID" value="NZ_CP037952.1"/>
</dbReference>
<evidence type="ECO:0000313" key="3">
    <source>
        <dbReference type="EMBL" id="RJY19236.1"/>
    </source>
</evidence>
<keyword evidence="1" id="KW-0732">Signal</keyword>
<comment type="caution">
    <text evidence="3">The sequence shown here is derived from an EMBL/GenBank/DDBJ whole genome shotgun (WGS) entry which is preliminary data.</text>
</comment>
<reference evidence="3 4" key="1">
    <citation type="submission" date="2018-09" db="EMBL/GenBank/DDBJ databases">
        <title>Phylogeny of the Shewanellaceae, and recommendation for two new genera, Pseudoshewanella and Parashewanella.</title>
        <authorList>
            <person name="Wang G."/>
        </authorList>
    </citation>
    <scope>NUCLEOTIDE SEQUENCE [LARGE SCALE GENOMIC DNA]</scope>
    <source>
        <strain evidence="3 4">KCTC 22492</strain>
    </source>
</reference>
<organism evidence="3 4">
    <name type="scientific">Parashewanella spongiae</name>
    <dbReference type="NCBI Taxonomy" id="342950"/>
    <lineage>
        <taxon>Bacteria</taxon>
        <taxon>Pseudomonadati</taxon>
        <taxon>Pseudomonadota</taxon>
        <taxon>Gammaproteobacteria</taxon>
        <taxon>Alteromonadales</taxon>
        <taxon>Shewanellaceae</taxon>
        <taxon>Parashewanella</taxon>
    </lineage>
</organism>
<dbReference type="GO" id="GO:0016158">
    <property type="term" value="F:inositol hexakisphosphate 3-phosphatase activity"/>
    <property type="evidence" value="ECO:0007669"/>
    <property type="project" value="InterPro"/>
</dbReference>
<dbReference type="PROSITE" id="PS51257">
    <property type="entry name" value="PROKAR_LIPOPROTEIN"/>
    <property type="match status" value="1"/>
</dbReference>
<feature type="domain" description="BPP" evidence="2">
    <location>
        <begin position="19"/>
        <end position="308"/>
    </location>
</feature>
<dbReference type="Proteomes" id="UP000273022">
    <property type="component" value="Unassembled WGS sequence"/>
</dbReference>
<sequence length="638" mass="71028">MTTIKFNLKTPLITASVLAALAVSGCDNSSSNLEPNVSEHKNINADNPSLLSISEIENVEGSQSAAFSDGWLLTSETKGLMFKDSQQNNLQQIISGEFKLLAVNDDLALTLDVFSDRVQPINLGTHPFKVYPQLPPRSFEVNWLCLQSRIQDNSTYAWIGSETGIAEQWLLNKGETWKPQLVRQLSVPVGSLGCAIDNENEHLYVVEQQAGIWQYEAHPESEAKTKLAEAYIDNKITSIQFINGKLVHQTENGQLFLQKQLIADNKAVEAEHFSIEVKPEGFKFISFDDEAKKYIFSQWSNSSLVSEYDTKNIPLNLTNKIKEIPAWVESEPSDRAGDTMDDPAIWLHPDSPEKSLILGTNKRWGLVVFNMNGKQIQSIPTGRINNIDIRQNLPINGTNKSIAVASLRDGDKLAFYEISDNGMVTEIAQLDTELKDIYGTCLYQDKRSLYVFANEKSGRTIQYRVNWNAQKPKLKQVRQLMIPSQVEGCVANDDTHQLFIGEEDKGIWLFNAIDTATSAGELIIKAGDALVADVEGLALYRDDNETLLIASSQGNDSYMVYDTKPPFSVRGNFRIGANIDKDIDGSSETDGLAVTSSPVGDGAWGKGMIVVQDGRNRMPDSYQSFKWLPWAKIKNTNN</sequence>
<feature type="domain" description="BPP" evidence="2">
    <location>
        <begin position="314"/>
        <end position="637"/>
    </location>
</feature>
<evidence type="ECO:0000313" key="4">
    <source>
        <dbReference type="Proteomes" id="UP000273022"/>
    </source>
</evidence>
<name>A0A3A6UB74_9GAMM</name>
<dbReference type="InterPro" id="IPR003431">
    <property type="entry name" value="B-propeller_Phytase"/>
</dbReference>
<dbReference type="EMBL" id="QYYH01000006">
    <property type="protein sequence ID" value="RJY19236.1"/>
    <property type="molecule type" value="Genomic_DNA"/>
</dbReference>
<dbReference type="Gene3D" id="2.120.10.30">
    <property type="entry name" value="TolB, C-terminal domain"/>
    <property type="match status" value="2"/>
</dbReference>
<accession>A0A3A6UB74</accession>
<dbReference type="SUPFAM" id="SSF50956">
    <property type="entry name" value="Thermostable phytase (3-phytase)"/>
    <property type="match status" value="2"/>
</dbReference>
<feature type="chain" id="PRO_5017282849" evidence="1">
    <location>
        <begin position="23"/>
        <end position="638"/>
    </location>
</feature>
<proteinExistence type="predicted"/>
<protein>
    <submittedName>
        <fullName evidence="3">Phytase</fullName>
    </submittedName>
</protein>
<gene>
    <name evidence="3" type="ORF">D5R81_01840</name>
</gene>
<dbReference type="InterPro" id="IPR011042">
    <property type="entry name" value="6-blade_b-propeller_TolB-like"/>
</dbReference>
<evidence type="ECO:0000259" key="2">
    <source>
        <dbReference type="PROSITE" id="PS51662"/>
    </source>
</evidence>